<dbReference type="Proteomes" id="UP000250070">
    <property type="component" value="Unassembled WGS sequence"/>
</dbReference>
<evidence type="ECO:0000313" key="2">
    <source>
        <dbReference type="Proteomes" id="UP000250070"/>
    </source>
</evidence>
<keyword evidence="1" id="KW-0378">Hydrolase</keyword>
<dbReference type="CDD" id="cd01427">
    <property type="entry name" value="HAD_like"/>
    <property type="match status" value="1"/>
</dbReference>
<dbReference type="GO" id="GO:0016787">
    <property type="term" value="F:hydrolase activity"/>
    <property type="evidence" value="ECO:0007669"/>
    <property type="project" value="UniProtKB-KW"/>
</dbReference>
<evidence type="ECO:0000313" key="1">
    <source>
        <dbReference type="EMBL" id="SPY48462.1"/>
    </source>
</evidence>
<sequence length="303" mass="35523">MFNDNYSRRNKGKKPVIAICYDFDKTLTPNEMQAQGYIQSLEYKVSEFWNKSNGMAEDNDMDENLAYMYMMVKESIDHHKLDRKTLEEYGSEVNLFPGVEDWFKRIREYGAERGVIVEHYIISSGIKEMIEGTDIAKKGEFEKIYASSFYYNEEGVAEWPAQVVNYTNKTQFLFRIQKGTLDINDPGINDFFPPDEIRVPFRNIVYIGDSDTDIPCMKLVNTYGGYSIGVFDPKHKHSKDKVYKMIKDKRIKYFAPADYREDGKLDLIIKNIIERTVFNEKLESTHYTCIREAYEDEKKSPID</sequence>
<dbReference type="OrthoDB" id="9785423at2"/>
<name>A0A2X1Y509_9FIRM</name>
<dbReference type="Gene3D" id="3.40.50.1000">
    <property type="entry name" value="HAD superfamily/HAD-like"/>
    <property type="match status" value="1"/>
</dbReference>
<dbReference type="STRING" id="54005.HMPREF3229_01253"/>
<dbReference type="SUPFAM" id="SSF56784">
    <property type="entry name" value="HAD-like"/>
    <property type="match status" value="1"/>
</dbReference>
<accession>A0A2X1Y509</accession>
<dbReference type="InterPro" id="IPR036412">
    <property type="entry name" value="HAD-like_sf"/>
</dbReference>
<protein>
    <submittedName>
        <fullName evidence="1">HAD phosphoserine phosphatase-like hydrolase, family IB</fullName>
    </submittedName>
</protein>
<reference evidence="1 2" key="1">
    <citation type="submission" date="2018-06" db="EMBL/GenBank/DDBJ databases">
        <authorList>
            <consortium name="Pathogen Informatics"/>
            <person name="Doyle S."/>
        </authorList>
    </citation>
    <scope>NUCLEOTIDE SEQUENCE [LARGE SCALE GENOMIC DNA]</scope>
    <source>
        <strain evidence="1 2">NCTC13076</strain>
    </source>
</reference>
<gene>
    <name evidence="1" type="ORF">NCTC13076_01546</name>
</gene>
<dbReference type="RefSeq" id="WP_112890133.1">
    <property type="nucleotide sequence ID" value="NZ_CP068103.1"/>
</dbReference>
<organism evidence="1 2">
    <name type="scientific">Peptoniphilus harei</name>
    <dbReference type="NCBI Taxonomy" id="54005"/>
    <lineage>
        <taxon>Bacteria</taxon>
        <taxon>Bacillati</taxon>
        <taxon>Bacillota</taxon>
        <taxon>Tissierellia</taxon>
        <taxon>Tissierellales</taxon>
        <taxon>Peptoniphilaceae</taxon>
        <taxon>Peptoniphilus</taxon>
    </lineage>
</organism>
<dbReference type="EMBL" id="UATM01000032">
    <property type="protein sequence ID" value="SPY48462.1"/>
    <property type="molecule type" value="Genomic_DNA"/>
</dbReference>
<dbReference type="AlphaFoldDB" id="A0A2X1Y509"/>
<proteinExistence type="predicted"/>
<dbReference type="GeneID" id="83863018"/>
<dbReference type="InterPro" id="IPR023214">
    <property type="entry name" value="HAD_sf"/>
</dbReference>